<comment type="caution">
    <text evidence="1">The sequence shown here is derived from an EMBL/GenBank/DDBJ whole genome shotgun (WGS) entry which is preliminary data.</text>
</comment>
<evidence type="ECO:0008006" key="3">
    <source>
        <dbReference type="Google" id="ProtNLM"/>
    </source>
</evidence>
<organism evidence="1 2">
    <name type="scientific">Arthrobacter glacialis</name>
    <dbReference type="NCBI Taxonomy" id="1664"/>
    <lineage>
        <taxon>Bacteria</taxon>
        <taxon>Bacillati</taxon>
        <taxon>Actinomycetota</taxon>
        <taxon>Actinomycetes</taxon>
        <taxon>Micrococcales</taxon>
        <taxon>Micrococcaceae</taxon>
        <taxon>Arthrobacter</taxon>
    </lineage>
</organism>
<evidence type="ECO:0000313" key="1">
    <source>
        <dbReference type="EMBL" id="POH72167.1"/>
    </source>
</evidence>
<gene>
    <name evidence="1" type="ORF">CVS27_16875</name>
</gene>
<dbReference type="Proteomes" id="UP000237061">
    <property type="component" value="Unassembled WGS sequence"/>
</dbReference>
<dbReference type="RefSeq" id="WP_103467019.1">
    <property type="nucleotide sequence ID" value="NZ_PPXC01000016.1"/>
</dbReference>
<name>A0A2S3ZTI0_ARTGL</name>
<sequence length="115" mass="12435">MTEPMIDYEALIDRLHGDEPITGVGEPLRGDAAAAAGHAMLLGEYGSDKAIDRAIRTGRPRVGEAKRGPSPTVRGRIAEHDYAALEQLEVRTGKSESALVREAVHMLLQKYQVAS</sequence>
<dbReference type="EMBL" id="PPXC01000016">
    <property type="protein sequence ID" value="POH72167.1"/>
    <property type="molecule type" value="Genomic_DNA"/>
</dbReference>
<evidence type="ECO:0000313" key="2">
    <source>
        <dbReference type="Proteomes" id="UP000237061"/>
    </source>
</evidence>
<accession>A0A2S3ZTI0</accession>
<proteinExistence type="predicted"/>
<dbReference type="AlphaFoldDB" id="A0A2S3ZTI0"/>
<keyword evidence="2" id="KW-1185">Reference proteome</keyword>
<protein>
    <recommendedName>
        <fullName evidence="3">Ribbon-helix-helix protein CopG domain-containing protein</fullName>
    </recommendedName>
</protein>
<reference evidence="1 2" key="1">
    <citation type="submission" date="2018-01" db="EMBL/GenBank/DDBJ databases">
        <title>Arthrobacter sp. nov., from glaciers in China.</title>
        <authorList>
            <person name="Liu Q."/>
            <person name="Xin Y.-H."/>
        </authorList>
    </citation>
    <scope>NUCLEOTIDE SEQUENCE [LARGE SCALE GENOMIC DNA]</scope>
    <source>
        <strain evidence="1 2">HLT2-12-2</strain>
    </source>
</reference>